<evidence type="ECO:0000256" key="1">
    <source>
        <dbReference type="ARBA" id="ARBA00004123"/>
    </source>
</evidence>
<dbReference type="GeneID" id="113399370"/>
<dbReference type="GO" id="GO:0033314">
    <property type="term" value="P:mitotic DNA replication checkpoint signaling"/>
    <property type="evidence" value="ECO:0007669"/>
    <property type="project" value="TreeGrafter"/>
</dbReference>
<feature type="compositionally biased region" description="Acidic residues" evidence="4">
    <location>
        <begin position="53"/>
        <end position="63"/>
    </location>
</feature>
<name>A0A8B8IDB8_VANTA</name>
<dbReference type="PANTHER" id="PTHR14396:SF10">
    <property type="entry name" value="CLASPIN"/>
    <property type="match status" value="1"/>
</dbReference>
<feature type="compositionally biased region" description="Polar residues" evidence="4">
    <location>
        <begin position="736"/>
        <end position="749"/>
    </location>
</feature>
<keyword evidence="3" id="KW-0539">Nucleus</keyword>
<feature type="compositionally biased region" description="Basic residues" evidence="4">
    <location>
        <begin position="203"/>
        <end position="212"/>
    </location>
</feature>
<feature type="region of interest" description="Disordered" evidence="4">
    <location>
        <begin position="1037"/>
        <end position="1081"/>
    </location>
</feature>
<dbReference type="OMA" id="ERFNFRP"/>
<dbReference type="InterPro" id="IPR024146">
    <property type="entry name" value="Claspin"/>
</dbReference>
<evidence type="ECO:0000256" key="4">
    <source>
        <dbReference type="SAM" id="MobiDB-lite"/>
    </source>
</evidence>
<feature type="region of interest" description="Disordered" evidence="4">
    <location>
        <begin position="51"/>
        <end position="163"/>
    </location>
</feature>
<dbReference type="PANTHER" id="PTHR14396">
    <property type="entry name" value="CLASPIN"/>
    <property type="match status" value="1"/>
</dbReference>
<evidence type="ECO:0000256" key="3">
    <source>
        <dbReference type="ARBA" id="ARBA00023242"/>
    </source>
</evidence>
<feature type="region of interest" description="Disordered" evidence="4">
    <location>
        <begin position="603"/>
        <end position="749"/>
    </location>
</feature>
<feature type="compositionally biased region" description="Basic and acidic residues" evidence="4">
    <location>
        <begin position="111"/>
        <end position="152"/>
    </location>
</feature>
<gene>
    <name evidence="6" type="primary">LOC113399370</name>
</gene>
<feature type="compositionally biased region" description="Acidic residues" evidence="4">
    <location>
        <begin position="664"/>
        <end position="676"/>
    </location>
</feature>
<protein>
    <submittedName>
        <fullName evidence="6">Claspin</fullName>
    </submittedName>
</protein>
<dbReference type="GO" id="GO:0005634">
    <property type="term" value="C:nucleus"/>
    <property type="evidence" value="ECO:0007669"/>
    <property type="project" value="UniProtKB-SubCell"/>
</dbReference>
<feature type="compositionally biased region" description="Basic and acidic residues" evidence="4">
    <location>
        <begin position="562"/>
        <end position="571"/>
    </location>
</feature>
<proteinExistence type="predicted"/>
<keyword evidence="5" id="KW-1185">Reference proteome</keyword>
<comment type="subcellular location">
    <subcellularLocation>
        <location evidence="1">Nucleus</location>
    </subcellularLocation>
</comment>
<feature type="region of interest" description="Disordered" evidence="4">
    <location>
        <begin position="184"/>
        <end position="214"/>
    </location>
</feature>
<organism evidence="5 6">
    <name type="scientific">Vanessa tameamea</name>
    <name type="common">Kamehameha butterfly</name>
    <dbReference type="NCBI Taxonomy" id="334116"/>
    <lineage>
        <taxon>Eukaryota</taxon>
        <taxon>Metazoa</taxon>
        <taxon>Ecdysozoa</taxon>
        <taxon>Arthropoda</taxon>
        <taxon>Hexapoda</taxon>
        <taxon>Insecta</taxon>
        <taxon>Pterygota</taxon>
        <taxon>Neoptera</taxon>
        <taxon>Endopterygota</taxon>
        <taxon>Lepidoptera</taxon>
        <taxon>Glossata</taxon>
        <taxon>Ditrysia</taxon>
        <taxon>Papilionoidea</taxon>
        <taxon>Nymphalidae</taxon>
        <taxon>Nymphalinae</taxon>
        <taxon>Vanessa</taxon>
    </lineage>
</organism>
<sequence>MTEIFNLNGDPSGESYLETDMNTASQISKSPTFNYDEEVFHVTKKRIQTFYDSDSDLDKENEEVDKIVNTSTKTTEQPFNKEESISHHNTKRSRIKSIQNSDSDSENSSEELDHNDKPKQYESIRTENKKKTLKDKFKTLISSKSKDTDKTPHLSLNDTNDVGDDEYSIEIKQILKTSVNTMKSICDPDTSDEDSDREEKTIKKTHKSKKVKSISPKPLRMTAKQAMENMQKIKSESNRMLREKEVSLPYHRPKALSLKDIMSRRKLAVTSDGKAMPIKMNGEQLKQYAMMLEQRQKEVIELCKSDTENEENDQDIETVKNLVESDCENKIELTNNLQNIIDEKDINNFDSKEKNSKDISNQINSTVNVNVQENVDSQNNDEMQVDEITEVRDSSIDKLNTSIEEDINMCVGTTNEKEDFQQNEIITDSIVIAENESQTLALHFDSEKVNSFNPKEPNTEDTNETDGNNISSKNNDSFDDELNYEELDTFVKKAEMLDNINKKAEDILDINSTINTTPKLDGCPGSLINLDDSDPSEPHRLSGVEILKERFTYFAKLNSLEEKEKDREKKYKPGTQHLKLKQELEQQISEQRASEWEKRIEEEKQLKSEADGNLSDEDIEKMEATLEAIDADHKSDVESSESEEEPIEDDVILEDKPKKRNPMVDDEAEESDCDDVISDKEISNAELENKETDCDADLEDCDDESSDSSESDVEIELKPKKGRILKAFEDSDDESASNNQQSAINYEENNASFKVTQTIDDNEVIKETQDDDLQLAQANKSSDDLFSTQESNNLALSTLNRNNEDNMSSDLGTQSFSIMNSIGTKHQVLDLNSPDKNSVVCESQEDVNLDHIVGMCSGSFSQNLVSLPNPPPLSPSQEIGDDIANLCTGKFYDNPFVSQIDKENIDEENKKSVPDENDQSQEISDDVAALCTGKFYDNPMVSQNTGNDKMISNKVTENSEQKGTKETTILNSILDELDEPELDIPKQNKYFYNNQPKNKISIDNSQLKKKFVIDSDDENIEMPVKKIKKLKKRKAEARALQISDDEEDPEEDQDDFESENEEEDRIVEYDSEENEVEVQVKPLKKKPVGEFFENEAELTSEDEWVGSGDEDERGLDRMEREEGDDDKFHQGQLQRQLGQIHMREVLDQDKREVRLLQELLFEDGDLGDGHRQRKFRWKNADGEIEPSANPDEFADTQEDEFESEEQWRKQRHEREMFLRNMQEKDQENHDTSINRTTIIKANLNSRSMSTLLSETKSNLVEKVDAIIPEKKTNKDIPSPKKSFTIFQQNYHGSLLTRGRGALARLAALATPLATDNDDAPKVIASSNRRNFVFTAVSNDDETKVTKRKADTVNTPRLIKKLKTEETAKYIKNSLFDHLKT</sequence>
<accession>A0A8B8IDB8</accession>
<feature type="compositionally biased region" description="Basic and acidic residues" evidence="4">
    <location>
        <begin position="677"/>
        <end position="693"/>
    </location>
</feature>
<evidence type="ECO:0000313" key="5">
    <source>
        <dbReference type="Proteomes" id="UP001652626"/>
    </source>
</evidence>
<feature type="compositionally biased region" description="Acidic residues" evidence="4">
    <location>
        <begin position="1043"/>
        <end position="1076"/>
    </location>
</feature>
<dbReference type="RefSeq" id="XP_026494272.2">
    <property type="nucleotide sequence ID" value="XM_026638487.2"/>
</dbReference>
<feature type="region of interest" description="Disordered" evidence="4">
    <location>
        <begin position="1094"/>
        <end position="1114"/>
    </location>
</feature>
<keyword evidence="2" id="KW-0597">Phosphoprotein</keyword>
<feature type="region of interest" description="Disordered" evidence="4">
    <location>
        <begin position="562"/>
        <end position="582"/>
    </location>
</feature>
<dbReference type="Proteomes" id="UP001652626">
    <property type="component" value="Chromosome 19"/>
</dbReference>
<reference evidence="6" key="1">
    <citation type="submission" date="2025-08" db="UniProtKB">
        <authorList>
            <consortium name="RefSeq"/>
        </authorList>
    </citation>
    <scope>IDENTIFICATION</scope>
    <source>
        <tissue evidence="6">Whole body</tissue>
    </source>
</reference>
<feature type="region of interest" description="Disordered" evidence="4">
    <location>
        <begin position="448"/>
        <end position="479"/>
    </location>
</feature>
<evidence type="ECO:0000313" key="6">
    <source>
        <dbReference type="RefSeq" id="XP_026494272.2"/>
    </source>
</evidence>
<feature type="compositionally biased region" description="Acidic residues" evidence="4">
    <location>
        <begin position="638"/>
        <end position="652"/>
    </location>
</feature>
<feature type="compositionally biased region" description="Acidic residues" evidence="4">
    <location>
        <begin position="1094"/>
        <end position="1113"/>
    </location>
</feature>
<dbReference type="GO" id="GO:0007095">
    <property type="term" value="P:mitotic G2 DNA damage checkpoint signaling"/>
    <property type="evidence" value="ECO:0007669"/>
    <property type="project" value="TreeGrafter"/>
</dbReference>
<evidence type="ECO:0000256" key="2">
    <source>
        <dbReference type="ARBA" id="ARBA00022553"/>
    </source>
</evidence>
<feature type="compositionally biased region" description="Polar residues" evidence="4">
    <location>
        <begin position="68"/>
        <end position="78"/>
    </location>
</feature>
<dbReference type="GO" id="GO:0010997">
    <property type="term" value="F:anaphase-promoting complex binding"/>
    <property type="evidence" value="ECO:0007669"/>
    <property type="project" value="TreeGrafter"/>
</dbReference>
<dbReference type="OrthoDB" id="5859781at2759"/>
<feature type="compositionally biased region" description="Acidic residues" evidence="4">
    <location>
        <begin position="694"/>
        <end position="714"/>
    </location>
</feature>